<protein>
    <submittedName>
        <fullName evidence="2">Uncharacterized protein</fullName>
    </submittedName>
</protein>
<comment type="caution">
    <text evidence="2">The sequence shown here is derived from an EMBL/GenBank/DDBJ whole genome shotgun (WGS) entry which is preliminary data.</text>
</comment>
<evidence type="ECO:0000256" key="1">
    <source>
        <dbReference type="SAM" id="MobiDB-lite"/>
    </source>
</evidence>
<feature type="compositionally biased region" description="Pro residues" evidence="1">
    <location>
        <begin position="85"/>
        <end position="96"/>
    </location>
</feature>
<proteinExistence type="predicted"/>
<feature type="region of interest" description="Disordered" evidence="1">
    <location>
        <begin position="1"/>
        <end position="27"/>
    </location>
</feature>
<name>A0AAW0I162_MYOGA</name>
<dbReference type="AlphaFoldDB" id="A0AAW0I162"/>
<accession>A0AAW0I162</accession>
<organism evidence="2 3">
    <name type="scientific">Myodes glareolus</name>
    <name type="common">Bank vole</name>
    <name type="synonym">Clethrionomys glareolus</name>
    <dbReference type="NCBI Taxonomy" id="447135"/>
    <lineage>
        <taxon>Eukaryota</taxon>
        <taxon>Metazoa</taxon>
        <taxon>Chordata</taxon>
        <taxon>Craniata</taxon>
        <taxon>Vertebrata</taxon>
        <taxon>Euteleostomi</taxon>
        <taxon>Mammalia</taxon>
        <taxon>Eutheria</taxon>
        <taxon>Euarchontoglires</taxon>
        <taxon>Glires</taxon>
        <taxon>Rodentia</taxon>
        <taxon>Myomorpha</taxon>
        <taxon>Muroidea</taxon>
        <taxon>Cricetidae</taxon>
        <taxon>Arvicolinae</taxon>
        <taxon>Myodes</taxon>
    </lineage>
</organism>
<feature type="compositionally biased region" description="Polar residues" evidence="1">
    <location>
        <begin position="1"/>
        <end position="20"/>
    </location>
</feature>
<keyword evidence="3" id="KW-1185">Reference proteome</keyword>
<reference evidence="2 3" key="1">
    <citation type="journal article" date="2023" name="bioRxiv">
        <title>Conserved and derived expression patterns and positive selection on dental genes reveal complex evolutionary context of ever-growing rodent molars.</title>
        <authorList>
            <person name="Calamari Z.T."/>
            <person name="Song A."/>
            <person name="Cohen E."/>
            <person name="Akter M."/>
            <person name="Roy R.D."/>
            <person name="Hallikas O."/>
            <person name="Christensen M.M."/>
            <person name="Li P."/>
            <person name="Marangoni P."/>
            <person name="Jernvall J."/>
            <person name="Klein O.D."/>
        </authorList>
    </citation>
    <scope>NUCLEOTIDE SEQUENCE [LARGE SCALE GENOMIC DNA]</scope>
    <source>
        <strain evidence="2">V071</strain>
    </source>
</reference>
<gene>
    <name evidence="2" type="ORF">U0070_022687</name>
</gene>
<evidence type="ECO:0000313" key="2">
    <source>
        <dbReference type="EMBL" id="KAK7808034.1"/>
    </source>
</evidence>
<dbReference type="EMBL" id="JBBHLL010000251">
    <property type="protein sequence ID" value="KAK7808034.1"/>
    <property type="molecule type" value="Genomic_DNA"/>
</dbReference>
<evidence type="ECO:0000313" key="3">
    <source>
        <dbReference type="Proteomes" id="UP001488838"/>
    </source>
</evidence>
<feature type="region of interest" description="Disordered" evidence="1">
    <location>
        <begin position="156"/>
        <end position="198"/>
    </location>
</feature>
<sequence length="198" mass="20380">MCVENTGNWREAMGNSNTESRQPKTESLLISKSLLSHLKCKVAFTPPPPPPVFRAEGDGRDVGLRGPGGSSTTLEEAGGRHGAARPPPTGTAPGPQPETGGSLLFLASTEIRAPTLCAPRFPPGGHSVSSEALYRGPEQRGARRLAALPQVSAPFEAARGGGRRPGVFPLGRARGPRGLAGLGRAGAEPTAQGPAEAR</sequence>
<feature type="region of interest" description="Disordered" evidence="1">
    <location>
        <begin position="45"/>
        <end position="102"/>
    </location>
</feature>
<dbReference type="Proteomes" id="UP001488838">
    <property type="component" value="Unassembled WGS sequence"/>
</dbReference>